<name>A0ABR1RZF8_9PEZI</name>
<dbReference type="EMBL" id="JAQQWI010000008">
    <property type="protein sequence ID" value="KAK8023305.1"/>
    <property type="molecule type" value="Genomic_DNA"/>
</dbReference>
<accession>A0ABR1RZF8</accession>
<proteinExistence type="predicted"/>
<organism evidence="1 2">
    <name type="scientific">Apiospora marii</name>
    <dbReference type="NCBI Taxonomy" id="335849"/>
    <lineage>
        <taxon>Eukaryota</taxon>
        <taxon>Fungi</taxon>
        <taxon>Dikarya</taxon>
        <taxon>Ascomycota</taxon>
        <taxon>Pezizomycotina</taxon>
        <taxon>Sordariomycetes</taxon>
        <taxon>Xylariomycetidae</taxon>
        <taxon>Amphisphaeriales</taxon>
        <taxon>Apiosporaceae</taxon>
        <taxon>Apiospora</taxon>
    </lineage>
</organism>
<keyword evidence="2" id="KW-1185">Reference proteome</keyword>
<reference evidence="1 2" key="1">
    <citation type="submission" date="2023-01" db="EMBL/GenBank/DDBJ databases">
        <title>Analysis of 21 Apiospora genomes using comparative genomics revels a genus with tremendous synthesis potential of carbohydrate active enzymes and secondary metabolites.</title>
        <authorList>
            <person name="Sorensen T."/>
        </authorList>
    </citation>
    <scope>NUCLEOTIDE SEQUENCE [LARGE SCALE GENOMIC DNA]</scope>
    <source>
        <strain evidence="1 2">CBS 20057</strain>
    </source>
</reference>
<evidence type="ECO:0000313" key="1">
    <source>
        <dbReference type="EMBL" id="KAK8023305.1"/>
    </source>
</evidence>
<evidence type="ECO:0000313" key="2">
    <source>
        <dbReference type="Proteomes" id="UP001396898"/>
    </source>
</evidence>
<protein>
    <submittedName>
        <fullName evidence="1">Uncharacterized protein</fullName>
    </submittedName>
</protein>
<sequence length="144" mass="17114">MLTGRRIAENPPQIKWSPRIQPKIGHYPDYREHAFEKYNRVLALVRGCAQEMFKLARLSNRHDQTDLRHLGAATEEYRRLADEYKHTTIKAFYFCEQLMPQLGDDSDFSDRDRNRWVRASDRPAWMRDGGGVDWESYVPENLRD</sequence>
<dbReference type="Proteomes" id="UP001396898">
    <property type="component" value="Unassembled WGS sequence"/>
</dbReference>
<gene>
    <name evidence="1" type="ORF">PG991_006544</name>
</gene>
<comment type="caution">
    <text evidence="1">The sequence shown here is derived from an EMBL/GenBank/DDBJ whole genome shotgun (WGS) entry which is preliminary data.</text>
</comment>